<evidence type="ECO:0000313" key="9">
    <source>
        <dbReference type="EMBL" id="HFZ08950.1"/>
    </source>
</evidence>
<evidence type="ECO:0000256" key="7">
    <source>
        <dbReference type="RuleBase" id="RU003870"/>
    </source>
</evidence>
<dbReference type="EMBL" id="DTGG01000075">
    <property type="protein sequence ID" value="HFZ08950.1"/>
    <property type="molecule type" value="Genomic_DNA"/>
</dbReference>
<feature type="domain" description="Large ribosomal subunit protein uL6 alpha-beta" evidence="8">
    <location>
        <begin position="11"/>
        <end position="82"/>
    </location>
</feature>
<evidence type="ECO:0000256" key="4">
    <source>
        <dbReference type="ARBA" id="ARBA00023274"/>
    </source>
</evidence>
<sequence>MSKIGRRPIIIPEGVTVAVHGQEIEVKGPKGQTSLRFPSGISLTKKENGIIVKRISNSKSSKALQGLYRNLINNMVIGVSQGFRKQLAISGLGFRVALSQDEGGKQKLVLSVGFSHPVEVEAQEGIAFSVAKNIITIEGIDKQLVGEVAAKIRSLKKPEPYKGKGIRYVDETIRRKPGKAVVKTSGAA</sequence>
<dbReference type="PANTHER" id="PTHR11655">
    <property type="entry name" value="60S/50S RIBOSOMAL PROTEIN L6/L9"/>
    <property type="match status" value="1"/>
</dbReference>
<keyword evidence="1 5" id="KW-0699">rRNA-binding</keyword>
<comment type="similarity">
    <text evidence="5 6">Belongs to the universal ribosomal protein uL6 family.</text>
</comment>
<comment type="subunit">
    <text evidence="5">Part of the 50S ribosomal subunit.</text>
</comment>
<keyword evidence="2 5" id="KW-0694">RNA-binding</keyword>
<dbReference type="PANTHER" id="PTHR11655:SF14">
    <property type="entry name" value="LARGE RIBOSOMAL SUBUNIT PROTEIN UL6M"/>
    <property type="match status" value="1"/>
</dbReference>
<dbReference type="InterPro" id="IPR036789">
    <property type="entry name" value="Ribosomal_uL6-like_a/b-dom_sf"/>
</dbReference>
<keyword evidence="4 5" id="KW-0687">Ribonucleoprotein</keyword>
<dbReference type="InterPro" id="IPR020040">
    <property type="entry name" value="Ribosomal_uL6_a/b-dom"/>
</dbReference>
<evidence type="ECO:0000256" key="2">
    <source>
        <dbReference type="ARBA" id="ARBA00022884"/>
    </source>
</evidence>
<dbReference type="InterPro" id="IPR019906">
    <property type="entry name" value="Ribosomal_uL6_bac-type"/>
</dbReference>
<reference evidence="9" key="1">
    <citation type="journal article" date="2020" name="mSystems">
        <title>Genome- and Community-Level Interaction Insights into Carbon Utilization and Element Cycling Functions of Hydrothermarchaeota in Hydrothermal Sediment.</title>
        <authorList>
            <person name="Zhou Z."/>
            <person name="Liu Y."/>
            <person name="Xu W."/>
            <person name="Pan J."/>
            <person name="Luo Z.H."/>
            <person name="Li M."/>
        </authorList>
    </citation>
    <scope>NUCLEOTIDE SEQUENCE [LARGE SCALE GENOMIC DNA]</scope>
    <source>
        <strain evidence="9">SpSt-757</strain>
    </source>
</reference>
<dbReference type="PIRSF" id="PIRSF002162">
    <property type="entry name" value="Ribosomal_L6"/>
    <property type="match status" value="1"/>
</dbReference>
<dbReference type="PRINTS" id="PR00059">
    <property type="entry name" value="RIBOSOMALL6"/>
</dbReference>
<evidence type="ECO:0000256" key="3">
    <source>
        <dbReference type="ARBA" id="ARBA00022980"/>
    </source>
</evidence>
<comment type="function">
    <text evidence="5 7">This protein binds to the 23S rRNA, and is important in its secondary structure. It is located near the subunit interface in the base of the L7/L12 stalk, and near the tRNA binding site of the peptidyltransferase center.</text>
</comment>
<proteinExistence type="inferred from homology"/>
<dbReference type="GO" id="GO:0002181">
    <property type="term" value="P:cytoplasmic translation"/>
    <property type="evidence" value="ECO:0007669"/>
    <property type="project" value="TreeGrafter"/>
</dbReference>
<dbReference type="GO" id="GO:0019843">
    <property type="term" value="F:rRNA binding"/>
    <property type="evidence" value="ECO:0007669"/>
    <property type="project" value="UniProtKB-UniRule"/>
</dbReference>
<dbReference type="HAMAP" id="MF_01365_B">
    <property type="entry name" value="Ribosomal_uL6_B"/>
    <property type="match status" value="1"/>
</dbReference>
<name>A0A7V3J9S3_UNCC3</name>
<feature type="domain" description="Large ribosomal subunit protein uL6 alpha-beta" evidence="8">
    <location>
        <begin position="103"/>
        <end position="168"/>
    </location>
</feature>
<dbReference type="NCBIfam" id="TIGR03654">
    <property type="entry name" value="L6_bact"/>
    <property type="match status" value="1"/>
</dbReference>
<dbReference type="AlphaFoldDB" id="A0A7V3J9S3"/>
<dbReference type="InterPro" id="IPR002358">
    <property type="entry name" value="Ribosomal_uL6_CS"/>
</dbReference>
<evidence type="ECO:0000256" key="5">
    <source>
        <dbReference type="HAMAP-Rule" id="MF_01365"/>
    </source>
</evidence>
<dbReference type="Gene3D" id="3.90.930.12">
    <property type="entry name" value="Ribosomal protein L6, alpha-beta domain"/>
    <property type="match status" value="2"/>
</dbReference>
<dbReference type="GO" id="GO:0022625">
    <property type="term" value="C:cytosolic large ribosomal subunit"/>
    <property type="evidence" value="ECO:0007669"/>
    <property type="project" value="UniProtKB-UniRule"/>
</dbReference>
<organism evidence="9">
    <name type="scientific">candidate division CPR3 bacterium</name>
    <dbReference type="NCBI Taxonomy" id="2268181"/>
    <lineage>
        <taxon>Bacteria</taxon>
        <taxon>Bacteria division CPR3</taxon>
    </lineage>
</organism>
<evidence type="ECO:0000256" key="1">
    <source>
        <dbReference type="ARBA" id="ARBA00022730"/>
    </source>
</evidence>
<accession>A0A7V3J9S3</accession>
<evidence type="ECO:0000259" key="8">
    <source>
        <dbReference type="Pfam" id="PF00347"/>
    </source>
</evidence>
<comment type="caution">
    <text evidence="9">The sequence shown here is derived from an EMBL/GenBank/DDBJ whole genome shotgun (WGS) entry which is preliminary data.</text>
</comment>
<dbReference type="Pfam" id="PF00347">
    <property type="entry name" value="Ribosomal_L6"/>
    <property type="match status" value="2"/>
</dbReference>
<dbReference type="SUPFAM" id="SSF56053">
    <property type="entry name" value="Ribosomal protein L6"/>
    <property type="match status" value="2"/>
</dbReference>
<keyword evidence="3 5" id="KW-0689">Ribosomal protein</keyword>
<dbReference type="FunFam" id="3.90.930.12:FF:000002">
    <property type="entry name" value="50S ribosomal protein L6"/>
    <property type="match status" value="1"/>
</dbReference>
<dbReference type="InterPro" id="IPR000702">
    <property type="entry name" value="Ribosomal_uL6-like"/>
</dbReference>
<gene>
    <name evidence="5" type="primary">rplF</name>
    <name evidence="9" type="ORF">ENV41_02315</name>
</gene>
<protein>
    <recommendedName>
        <fullName evidence="5">Large ribosomal subunit protein uL6</fullName>
    </recommendedName>
</protein>
<dbReference type="PROSITE" id="PS00525">
    <property type="entry name" value="RIBOSOMAL_L6_1"/>
    <property type="match status" value="1"/>
</dbReference>
<evidence type="ECO:0000256" key="6">
    <source>
        <dbReference type="RuleBase" id="RU003869"/>
    </source>
</evidence>
<dbReference type="GO" id="GO:0003735">
    <property type="term" value="F:structural constituent of ribosome"/>
    <property type="evidence" value="ECO:0007669"/>
    <property type="project" value="UniProtKB-UniRule"/>
</dbReference>